<reference evidence="1" key="1">
    <citation type="submission" date="2022-04" db="EMBL/GenBank/DDBJ databases">
        <title>A functionally conserved STORR gene fusion in Papaver species that diverged 16.8 million years ago.</title>
        <authorList>
            <person name="Catania T."/>
        </authorList>
    </citation>
    <scope>NUCLEOTIDE SEQUENCE</scope>
    <source>
        <strain evidence="1">S-188037</strain>
    </source>
</reference>
<gene>
    <name evidence="1" type="ORF">MKW98_021257</name>
</gene>
<keyword evidence="2" id="KW-1185">Reference proteome</keyword>
<dbReference type="EMBL" id="JAJJMB010010434">
    <property type="protein sequence ID" value="KAI3908890.1"/>
    <property type="molecule type" value="Genomic_DNA"/>
</dbReference>
<protein>
    <submittedName>
        <fullName evidence="1">Uncharacterized protein</fullName>
    </submittedName>
</protein>
<name>A0AAD4SHV3_9MAGN</name>
<accession>A0AAD4SHV3</accession>
<dbReference type="Proteomes" id="UP001202328">
    <property type="component" value="Unassembled WGS sequence"/>
</dbReference>
<organism evidence="1 2">
    <name type="scientific">Papaver atlanticum</name>
    <dbReference type="NCBI Taxonomy" id="357466"/>
    <lineage>
        <taxon>Eukaryota</taxon>
        <taxon>Viridiplantae</taxon>
        <taxon>Streptophyta</taxon>
        <taxon>Embryophyta</taxon>
        <taxon>Tracheophyta</taxon>
        <taxon>Spermatophyta</taxon>
        <taxon>Magnoliopsida</taxon>
        <taxon>Ranunculales</taxon>
        <taxon>Papaveraceae</taxon>
        <taxon>Papaveroideae</taxon>
        <taxon>Papaver</taxon>
    </lineage>
</organism>
<evidence type="ECO:0000313" key="2">
    <source>
        <dbReference type="Proteomes" id="UP001202328"/>
    </source>
</evidence>
<sequence>MKLVLQSRVIIQQWRRRYIKFVYHQIKLSSNLLNTTFLRYFSQMILFTSSRIKNHLKKFLLGIQYFFPILEWGSEYSFKLLKSDVISGLTIAIGKFASSLWTIFKFCPTIAVCNSWKFKTFSSRSSINSITSNGFYA</sequence>
<dbReference type="AlphaFoldDB" id="A0AAD4SHV3"/>
<proteinExistence type="predicted"/>
<evidence type="ECO:0000313" key="1">
    <source>
        <dbReference type="EMBL" id="KAI3908890.1"/>
    </source>
</evidence>
<comment type="caution">
    <text evidence="1">The sequence shown here is derived from an EMBL/GenBank/DDBJ whole genome shotgun (WGS) entry which is preliminary data.</text>
</comment>